<organism evidence="1 2">
    <name type="scientific">Flavivirga jejuensis</name>
    <dbReference type="NCBI Taxonomy" id="870487"/>
    <lineage>
        <taxon>Bacteria</taxon>
        <taxon>Pseudomonadati</taxon>
        <taxon>Bacteroidota</taxon>
        <taxon>Flavobacteriia</taxon>
        <taxon>Flavobacteriales</taxon>
        <taxon>Flavobacteriaceae</taxon>
        <taxon>Flavivirga</taxon>
    </lineage>
</organism>
<gene>
    <name evidence="1" type="ORF">Q4Q40_20365</name>
</gene>
<sequence>MIRQIVFALLITLNSTLSAKEWKNLRVYQKETQKQSLEPSDWLKCDRSKNTLVWQEANTFNLKNNLSQEYKTISQRRDFYKWLFNELKRKEHEVIWVKMAYFISKKMHLIDVFPYSIFSKKDIKAYAKQGSEVVFNNVFTELQSLYNSQSILKTVQALKWDKTILRKEQYKWIDTIYKTMDVNNLKTLDRIARGRFLYSIFMPKSIRFKGDLSKAEERYNYAIEVLKPYCENRYK</sequence>
<proteinExistence type="predicted"/>
<dbReference type="EMBL" id="JAUOEL010000008">
    <property type="protein sequence ID" value="MDO5976562.1"/>
    <property type="molecule type" value="Genomic_DNA"/>
</dbReference>
<evidence type="ECO:0000313" key="2">
    <source>
        <dbReference type="Proteomes" id="UP001176806"/>
    </source>
</evidence>
<name>A0ABT8WTR7_9FLAO</name>
<accession>A0ABT8WTR7</accession>
<dbReference type="RefSeq" id="WP_303303865.1">
    <property type="nucleotide sequence ID" value="NZ_BAABDA010000007.1"/>
</dbReference>
<dbReference type="Proteomes" id="UP001176806">
    <property type="component" value="Unassembled WGS sequence"/>
</dbReference>
<protein>
    <submittedName>
        <fullName evidence="1">Insecticidal toxin complex protein</fullName>
    </submittedName>
</protein>
<comment type="caution">
    <text evidence="1">The sequence shown here is derived from an EMBL/GenBank/DDBJ whole genome shotgun (WGS) entry which is preliminary data.</text>
</comment>
<reference evidence="1" key="1">
    <citation type="submission" date="2023-07" db="EMBL/GenBank/DDBJ databases">
        <title>Two novel species in the genus Flavivirga.</title>
        <authorList>
            <person name="Kwon K."/>
        </authorList>
    </citation>
    <scope>NUCLEOTIDE SEQUENCE</scope>
    <source>
        <strain evidence="1">KACC 14158</strain>
    </source>
</reference>
<keyword evidence="2" id="KW-1185">Reference proteome</keyword>
<evidence type="ECO:0000313" key="1">
    <source>
        <dbReference type="EMBL" id="MDO5976562.1"/>
    </source>
</evidence>